<dbReference type="OrthoDB" id="5833117at2759"/>
<gene>
    <name evidence="1" type="ORF">OESDEN_04884</name>
</gene>
<keyword evidence="2" id="KW-1185">Reference proteome</keyword>
<evidence type="ECO:0000313" key="2">
    <source>
        <dbReference type="Proteomes" id="UP000053660"/>
    </source>
</evidence>
<accession>A0A0B1THB0</accession>
<sequence>MPLVSMATIPCSVLLCLRDSQNDFEKWKQLRVLRLKGVPERFMPYKCKYDWTNYEKVLDEKVKKQV</sequence>
<dbReference type="EMBL" id="KN550053">
    <property type="protein sequence ID" value="KHJ95177.1"/>
    <property type="molecule type" value="Genomic_DNA"/>
</dbReference>
<evidence type="ECO:0000313" key="1">
    <source>
        <dbReference type="EMBL" id="KHJ95177.1"/>
    </source>
</evidence>
<organism evidence="1 2">
    <name type="scientific">Oesophagostomum dentatum</name>
    <name type="common">Nodular worm</name>
    <dbReference type="NCBI Taxonomy" id="61180"/>
    <lineage>
        <taxon>Eukaryota</taxon>
        <taxon>Metazoa</taxon>
        <taxon>Ecdysozoa</taxon>
        <taxon>Nematoda</taxon>
        <taxon>Chromadorea</taxon>
        <taxon>Rhabditida</taxon>
        <taxon>Rhabditina</taxon>
        <taxon>Rhabditomorpha</taxon>
        <taxon>Strongyloidea</taxon>
        <taxon>Strongylidae</taxon>
        <taxon>Oesophagostomum</taxon>
    </lineage>
</organism>
<reference evidence="1 2" key="1">
    <citation type="submission" date="2014-03" db="EMBL/GenBank/DDBJ databases">
        <title>Draft genome of the hookworm Oesophagostomum dentatum.</title>
        <authorList>
            <person name="Mitreva M."/>
        </authorList>
    </citation>
    <scope>NUCLEOTIDE SEQUENCE [LARGE SCALE GENOMIC DNA]</scope>
    <source>
        <strain evidence="1 2">OD-Hann</strain>
    </source>
</reference>
<dbReference type="AlphaFoldDB" id="A0A0B1THB0"/>
<proteinExistence type="predicted"/>
<protein>
    <submittedName>
        <fullName evidence="1">Uncharacterized protein</fullName>
    </submittedName>
</protein>
<name>A0A0B1THB0_OESDE</name>
<dbReference type="Proteomes" id="UP000053660">
    <property type="component" value="Unassembled WGS sequence"/>
</dbReference>